<dbReference type="EMBL" id="CM045873">
    <property type="protein sequence ID" value="KAI7947237.1"/>
    <property type="molecule type" value="Genomic_DNA"/>
</dbReference>
<reference evidence="2" key="2">
    <citation type="journal article" date="2018" name="Mol. Plant Microbe Interact.">
        <title>Genome sequence resources for the wheat stripe rust pathogen (Puccinia striiformis f. sp. tritici) and the barley stripe rust pathogen (Puccinia striiformis f. sp. hordei).</title>
        <authorList>
            <person name="Xia C."/>
            <person name="Wang M."/>
            <person name="Yin C."/>
            <person name="Cornejo O.E."/>
            <person name="Hulbert S.H."/>
            <person name="Chen X."/>
        </authorList>
    </citation>
    <scope>NUCLEOTIDE SEQUENCE [LARGE SCALE GENOMIC DNA]</scope>
    <source>
        <strain evidence="2">93-210</strain>
    </source>
</reference>
<comment type="caution">
    <text evidence="1">The sequence shown here is derived from an EMBL/GenBank/DDBJ whole genome shotgun (WGS) entry which is preliminary data.</text>
</comment>
<sequence>MSAAFDWRIENRESRWVSEIEITQLSPLALIPRWPTTLPPTIQDHHQVAGAKSSPQSSECASLLGLPVQATPSRAIFHQQRNGSRSA</sequence>
<accession>A0ACC0E7L9</accession>
<dbReference type="Proteomes" id="UP001060170">
    <property type="component" value="Chromosome 9"/>
</dbReference>
<reference evidence="2" key="1">
    <citation type="journal article" date="2018" name="BMC Genomics">
        <title>Genomic insights into host adaptation between the wheat stripe rust pathogen (Puccinia striiformis f. sp. tritici) and the barley stripe rust pathogen (Puccinia striiformis f. sp. hordei).</title>
        <authorList>
            <person name="Xia C."/>
            <person name="Wang M."/>
            <person name="Yin C."/>
            <person name="Cornejo O.E."/>
            <person name="Hulbert S.H."/>
            <person name="Chen X."/>
        </authorList>
    </citation>
    <scope>NUCLEOTIDE SEQUENCE [LARGE SCALE GENOMIC DNA]</scope>
    <source>
        <strain evidence="2">93-210</strain>
    </source>
</reference>
<gene>
    <name evidence="1" type="ORF">MJO28_009145</name>
</gene>
<organism evidence="1 2">
    <name type="scientific">Puccinia striiformis f. sp. tritici</name>
    <dbReference type="NCBI Taxonomy" id="168172"/>
    <lineage>
        <taxon>Eukaryota</taxon>
        <taxon>Fungi</taxon>
        <taxon>Dikarya</taxon>
        <taxon>Basidiomycota</taxon>
        <taxon>Pucciniomycotina</taxon>
        <taxon>Pucciniomycetes</taxon>
        <taxon>Pucciniales</taxon>
        <taxon>Pucciniaceae</taxon>
        <taxon>Puccinia</taxon>
    </lineage>
</organism>
<evidence type="ECO:0000313" key="1">
    <source>
        <dbReference type="EMBL" id="KAI7947237.1"/>
    </source>
</evidence>
<name>A0ACC0E7L9_9BASI</name>
<keyword evidence="2" id="KW-1185">Reference proteome</keyword>
<reference evidence="1 2" key="3">
    <citation type="journal article" date="2022" name="Microbiol. Spectr.">
        <title>Folding features and dynamics of 3D genome architecture in plant fungal pathogens.</title>
        <authorList>
            <person name="Xia C."/>
        </authorList>
    </citation>
    <scope>NUCLEOTIDE SEQUENCE [LARGE SCALE GENOMIC DNA]</scope>
    <source>
        <strain evidence="1 2">93-210</strain>
    </source>
</reference>
<evidence type="ECO:0000313" key="2">
    <source>
        <dbReference type="Proteomes" id="UP001060170"/>
    </source>
</evidence>
<proteinExistence type="predicted"/>
<protein>
    <submittedName>
        <fullName evidence="1">Uncharacterized protein</fullName>
    </submittedName>
</protein>